<name>A0A2I0LMA4_COLLI</name>
<protein>
    <submittedName>
        <fullName evidence="1">Cortexin 1</fullName>
    </submittedName>
</protein>
<organism evidence="1 2">
    <name type="scientific">Columba livia</name>
    <name type="common">Rock dove</name>
    <dbReference type="NCBI Taxonomy" id="8932"/>
    <lineage>
        <taxon>Eukaryota</taxon>
        <taxon>Metazoa</taxon>
        <taxon>Chordata</taxon>
        <taxon>Craniata</taxon>
        <taxon>Vertebrata</taxon>
        <taxon>Euteleostomi</taxon>
        <taxon>Archelosauria</taxon>
        <taxon>Archosauria</taxon>
        <taxon>Dinosauria</taxon>
        <taxon>Saurischia</taxon>
        <taxon>Theropoda</taxon>
        <taxon>Coelurosauria</taxon>
        <taxon>Aves</taxon>
        <taxon>Neognathae</taxon>
        <taxon>Neoaves</taxon>
        <taxon>Columbimorphae</taxon>
        <taxon>Columbiformes</taxon>
        <taxon>Columbidae</taxon>
        <taxon>Columba</taxon>
    </lineage>
</organism>
<keyword evidence="2" id="KW-1185">Reference proteome</keyword>
<proteinExistence type="predicted"/>
<dbReference type="AlphaFoldDB" id="A0A2I0LMA4"/>
<gene>
    <name evidence="1" type="primary">CTXN1</name>
    <name evidence="1" type="ORF">A306_00012957</name>
</gene>
<dbReference type="Proteomes" id="UP000053872">
    <property type="component" value="Unassembled WGS sequence"/>
</dbReference>
<dbReference type="InParanoid" id="A0A2I0LMA4"/>
<reference evidence="1 2" key="1">
    <citation type="journal article" date="2013" name="Science">
        <title>Genomic diversity and evolution of the head crest in the rock pigeon.</title>
        <authorList>
            <person name="Shapiro M.D."/>
            <person name="Kronenberg Z."/>
            <person name="Li C."/>
            <person name="Domyan E.T."/>
            <person name="Pan H."/>
            <person name="Campbell M."/>
            <person name="Tan H."/>
            <person name="Huff C.D."/>
            <person name="Hu H."/>
            <person name="Vickrey A.I."/>
            <person name="Nielsen S.C."/>
            <person name="Stringham S.A."/>
            <person name="Hu H."/>
            <person name="Willerslev E."/>
            <person name="Gilbert M.T."/>
            <person name="Yandell M."/>
            <person name="Zhang G."/>
            <person name="Wang J."/>
        </authorList>
    </citation>
    <scope>NUCLEOTIDE SEQUENCE [LARGE SCALE GENOMIC DNA]</scope>
    <source>
        <tissue evidence="1">Blood</tissue>
    </source>
</reference>
<comment type="caution">
    <text evidence="1">The sequence shown here is derived from an EMBL/GenBank/DDBJ whole genome shotgun (WGS) entry which is preliminary data.</text>
</comment>
<accession>A0A2I0LMA4</accession>
<evidence type="ECO:0000313" key="1">
    <source>
        <dbReference type="EMBL" id="PKK18558.1"/>
    </source>
</evidence>
<evidence type="ECO:0000313" key="2">
    <source>
        <dbReference type="Proteomes" id="UP000053872"/>
    </source>
</evidence>
<sequence length="138" mass="14046">MRSPLLASSPAACSLLHTVVICPCPAGETGLNVVPSHRPAWVALLGPQEGSKLHTMLGRCSLASPSLAASHQHPTMASPCSSRIGVMSPSPGLLGVADTSLAIPHLGIQRAVEVLEGKTKLSSCPSVGTMPCEQGCCS</sequence>
<dbReference type="EMBL" id="AKCR02000197">
    <property type="protein sequence ID" value="PKK18558.1"/>
    <property type="molecule type" value="Genomic_DNA"/>
</dbReference>